<name>A0A1J4N6C4_9ACTN</name>
<dbReference type="NCBIfam" id="TIGR01549">
    <property type="entry name" value="HAD-SF-IA-v1"/>
    <property type="match status" value="1"/>
</dbReference>
<dbReference type="InterPro" id="IPR036412">
    <property type="entry name" value="HAD-like_sf"/>
</dbReference>
<keyword evidence="2" id="KW-1185">Reference proteome</keyword>
<dbReference type="InterPro" id="IPR006439">
    <property type="entry name" value="HAD-SF_hydro_IA"/>
</dbReference>
<dbReference type="PRINTS" id="PR00413">
    <property type="entry name" value="HADHALOGNASE"/>
</dbReference>
<gene>
    <name evidence="1" type="ORF">UG56_009680</name>
</gene>
<evidence type="ECO:0000313" key="1">
    <source>
        <dbReference type="EMBL" id="OIJ27038.1"/>
    </source>
</evidence>
<dbReference type="Proteomes" id="UP000033772">
    <property type="component" value="Unassembled WGS sequence"/>
</dbReference>
<dbReference type="OrthoDB" id="9795007at2"/>
<accession>A0A1J4N6C4</accession>
<dbReference type="SUPFAM" id="SSF56784">
    <property type="entry name" value="HAD-like"/>
    <property type="match status" value="1"/>
</dbReference>
<dbReference type="PANTHER" id="PTHR47829:SF1">
    <property type="entry name" value="HAD FAMILY PHOSPHATASE"/>
    <property type="match status" value="1"/>
</dbReference>
<dbReference type="CDD" id="cd02603">
    <property type="entry name" value="HAD_sEH-N_like"/>
    <property type="match status" value="1"/>
</dbReference>
<evidence type="ECO:0000313" key="2">
    <source>
        <dbReference type="Proteomes" id="UP000033772"/>
    </source>
</evidence>
<dbReference type="SFLD" id="SFLDG01129">
    <property type="entry name" value="C1.5:_HAD__Beta-PGM__Phosphata"/>
    <property type="match status" value="1"/>
</dbReference>
<dbReference type="EMBL" id="JZDQ02000011">
    <property type="protein sequence ID" value="OIJ27038.1"/>
    <property type="molecule type" value="Genomic_DNA"/>
</dbReference>
<reference evidence="1" key="1">
    <citation type="submission" date="2016-10" db="EMBL/GenBank/DDBJ databases">
        <title>Draft Genome Sequence of Nocardioides luteus Strain BAFB, an Alkane-Degrading Bacterium Isolated from JP-7 Polluted Soil.</title>
        <authorList>
            <person name="Brown L."/>
            <person name="Ruiz O.N."/>
            <person name="Gunasekera T."/>
        </authorList>
    </citation>
    <scope>NUCLEOTIDE SEQUENCE [LARGE SCALE GENOMIC DNA]</scope>
    <source>
        <strain evidence="1">BAFB</strain>
    </source>
</reference>
<protein>
    <submittedName>
        <fullName evidence="1">Haloacid dehalogenase</fullName>
    </submittedName>
</protein>
<sequence length="219" mass="24078">MIEQITGEIKGVLFDYGGVMTTPVRDSIAAWIQADGIKPESFTTVLQEWLGRYVDTGTPIHRLELGELPVEEFDRLLAERLETYAGTPVDPVGVLKRLFAGMGPDPEMWTLARDLRDAGVRVALLSNSWGNFYDHGPIEETFEVAVISEDVRLRKPDPAIFELVLDKLDLDAAECVFIDDAEPNIIGARDLGLVAVLHEDAATTRATLARHIPALGGAR</sequence>
<dbReference type="SFLD" id="SFLDS00003">
    <property type="entry name" value="Haloacid_Dehalogenase"/>
    <property type="match status" value="1"/>
</dbReference>
<dbReference type="PANTHER" id="PTHR47829">
    <property type="entry name" value="HYDROLASE, PUTATIVE (AFU_ORTHOLOGUE AFUA_1G12880)-RELATED"/>
    <property type="match status" value="1"/>
</dbReference>
<organism evidence="1 2">
    <name type="scientific">Nocardioides luteus</name>
    <dbReference type="NCBI Taxonomy" id="1844"/>
    <lineage>
        <taxon>Bacteria</taxon>
        <taxon>Bacillati</taxon>
        <taxon>Actinomycetota</taxon>
        <taxon>Actinomycetes</taxon>
        <taxon>Propionibacteriales</taxon>
        <taxon>Nocardioidaceae</taxon>
        <taxon>Nocardioides</taxon>
    </lineage>
</organism>
<dbReference type="InterPro" id="IPR023198">
    <property type="entry name" value="PGP-like_dom2"/>
</dbReference>
<dbReference type="Gene3D" id="3.40.50.1000">
    <property type="entry name" value="HAD superfamily/HAD-like"/>
    <property type="match status" value="1"/>
</dbReference>
<dbReference type="InterPro" id="IPR052898">
    <property type="entry name" value="ACAD10-like"/>
</dbReference>
<dbReference type="Gene3D" id="1.10.150.240">
    <property type="entry name" value="Putative phosphatase, domain 2"/>
    <property type="match status" value="1"/>
</dbReference>
<dbReference type="STRING" id="1844.UG56_009680"/>
<dbReference type="InterPro" id="IPR023214">
    <property type="entry name" value="HAD_sf"/>
</dbReference>
<comment type="caution">
    <text evidence="1">The sequence shown here is derived from an EMBL/GenBank/DDBJ whole genome shotgun (WGS) entry which is preliminary data.</text>
</comment>
<dbReference type="RefSeq" id="WP_045549557.1">
    <property type="nucleotide sequence ID" value="NZ_JZDQ02000011.1"/>
</dbReference>
<dbReference type="Pfam" id="PF00702">
    <property type="entry name" value="Hydrolase"/>
    <property type="match status" value="1"/>
</dbReference>
<dbReference type="NCBIfam" id="TIGR01509">
    <property type="entry name" value="HAD-SF-IA-v3"/>
    <property type="match status" value="1"/>
</dbReference>
<dbReference type="AlphaFoldDB" id="A0A1J4N6C4"/>
<proteinExistence type="predicted"/>